<comment type="caution">
    <text evidence="2">The sequence shown here is derived from an EMBL/GenBank/DDBJ whole genome shotgun (WGS) entry which is preliminary data.</text>
</comment>
<keyword evidence="3" id="KW-1185">Reference proteome</keyword>
<dbReference type="RefSeq" id="WP_271088778.1">
    <property type="nucleotide sequence ID" value="NZ_JAPJZH010000004.1"/>
</dbReference>
<reference evidence="2" key="1">
    <citation type="submission" date="2022-11" db="EMBL/GenBank/DDBJ databases">
        <title>Hoeflea poritis sp. nov., isolated from scleractinian coral Porites lutea.</title>
        <authorList>
            <person name="Zhang G."/>
            <person name="Wei Q."/>
            <person name="Cai L."/>
        </authorList>
    </citation>
    <scope>NUCLEOTIDE SEQUENCE</scope>
    <source>
        <strain evidence="2">E7-10</strain>
    </source>
</reference>
<dbReference type="SUPFAM" id="SSF55729">
    <property type="entry name" value="Acyl-CoA N-acyltransferases (Nat)"/>
    <property type="match status" value="1"/>
</dbReference>
<accession>A0ABT4VKE8</accession>
<sequence>MVLPHEQATESKAAKQIAGRLAAIIPIIETDRLRLRAPAIGDFQAYARIAESASGRFLLEEPGRDHAWLDFAQMTATWILQGHGVWTVEDARTRDVLGFVLIGMEPGDHEPELGYMFLESAHGQGLATEAAAAVRDYAFKTLELKTLVSTIDRHNRRSCALAERLGGVRDRQAEAAHQNTILVYRYRPETG</sequence>
<dbReference type="InterPro" id="IPR000182">
    <property type="entry name" value="GNAT_dom"/>
</dbReference>
<gene>
    <name evidence="2" type="ORF">OOZ53_07445</name>
</gene>
<dbReference type="PANTHER" id="PTHR43792:SF1">
    <property type="entry name" value="N-ACETYLTRANSFERASE DOMAIN-CONTAINING PROTEIN"/>
    <property type="match status" value="1"/>
</dbReference>
<dbReference type="InterPro" id="IPR016181">
    <property type="entry name" value="Acyl_CoA_acyltransferase"/>
</dbReference>
<evidence type="ECO:0000313" key="2">
    <source>
        <dbReference type="EMBL" id="MDA4845180.1"/>
    </source>
</evidence>
<feature type="domain" description="N-acetyltransferase" evidence="1">
    <location>
        <begin position="33"/>
        <end position="188"/>
    </location>
</feature>
<proteinExistence type="predicted"/>
<name>A0ABT4VKE8_9HYPH</name>
<protein>
    <submittedName>
        <fullName evidence="2">GNAT family N-acetyltransferase</fullName>
    </submittedName>
</protein>
<dbReference type="Pfam" id="PF13302">
    <property type="entry name" value="Acetyltransf_3"/>
    <property type="match status" value="1"/>
</dbReference>
<dbReference type="Proteomes" id="UP001148313">
    <property type="component" value="Unassembled WGS sequence"/>
</dbReference>
<dbReference type="EMBL" id="JAPJZH010000004">
    <property type="protein sequence ID" value="MDA4845180.1"/>
    <property type="molecule type" value="Genomic_DNA"/>
</dbReference>
<dbReference type="Gene3D" id="3.40.630.30">
    <property type="match status" value="1"/>
</dbReference>
<dbReference type="PROSITE" id="PS51186">
    <property type="entry name" value="GNAT"/>
    <property type="match status" value="1"/>
</dbReference>
<dbReference type="PANTHER" id="PTHR43792">
    <property type="entry name" value="GNAT FAMILY, PUTATIVE (AFU_ORTHOLOGUE AFUA_3G00765)-RELATED-RELATED"/>
    <property type="match status" value="1"/>
</dbReference>
<evidence type="ECO:0000259" key="1">
    <source>
        <dbReference type="PROSITE" id="PS51186"/>
    </source>
</evidence>
<organism evidence="2 3">
    <name type="scientific">Hoeflea poritis</name>
    <dbReference type="NCBI Taxonomy" id="2993659"/>
    <lineage>
        <taxon>Bacteria</taxon>
        <taxon>Pseudomonadati</taxon>
        <taxon>Pseudomonadota</taxon>
        <taxon>Alphaproteobacteria</taxon>
        <taxon>Hyphomicrobiales</taxon>
        <taxon>Rhizobiaceae</taxon>
        <taxon>Hoeflea</taxon>
    </lineage>
</organism>
<dbReference type="InterPro" id="IPR051531">
    <property type="entry name" value="N-acetyltransferase"/>
</dbReference>
<evidence type="ECO:0000313" key="3">
    <source>
        <dbReference type="Proteomes" id="UP001148313"/>
    </source>
</evidence>